<protein>
    <submittedName>
        <fullName evidence="2">Uncharacterized protein</fullName>
    </submittedName>
</protein>
<dbReference type="EMBL" id="LNQE01000320">
    <property type="protein sequence ID" value="KUG27525.1"/>
    <property type="molecule type" value="Genomic_DNA"/>
</dbReference>
<gene>
    <name evidence="2" type="ORF">ASZ90_002625</name>
</gene>
<evidence type="ECO:0000313" key="2">
    <source>
        <dbReference type="EMBL" id="KUG27525.1"/>
    </source>
</evidence>
<name>A0A0W8G325_9ZZZZ</name>
<comment type="caution">
    <text evidence="2">The sequence shown here is derived from an EMBL/GenBank/DDBJ whole genome shotgun (WGS) entry which is preliminary data.</text>
</comment>
<proteinExistence type="predicted"/>
<evidence type="ECO:0000256" key="1">
    <source>
        <dbReference type="SAM" id="MobiDB-lite"/>
    </source>
</evidence>
<organism evidence="2">
    <name type="scientific">hydrocarbon metagenome</name>
    <dbReference type="NCBI Taxonomy" id="938273"/>
    <lineage>
        <taxon>unclassified sequences</taxon>
        <taxon>metagenomes</taxon>
        <taxon>ecological metagenomes</taxon>
    </lineage>
</organism>
<sequence>MHISEEASRVLRLAVSAGNPGIQTTGQATGQAAAQTAATPWETHFGLTSGSTTLKNGNTQVTTIDGATMERLEYESGVLVRKETGVIAGGRAVWETEDYGRGGAVIRKAHAELTGLGGTAAGTMASLRRDVQWFEDGTAVRELHDGMSVQASSVSAELVGGDALDEAATLEDMAATLTRDDVASDYQAEIVEYAGGKVSRSASIHSRLEAENITNRTSSAVNGLAGWSTRELANATAVTVQFTTYDAQGGVLLHMRLTDSVVAGKSLTQTVAASWYDQGELVRQEEGTLTMSPGKGRTLPDRPGILETFGIDETTFSGATPLSAGGLLAASREKTAGAAGAFVSGLDSAMASGGFSLAETLAKHRGMDNPYSLRFTSRIYRDGELAAESTDTETVRENRMPGHPRFETGKGLTEDEIPAMLRAASHEETAYENGVRMAHGELSLREFVQKDGRGVFGLYTHYTGQAGIGADLESLSGTRKGSLEGLDSEANAASSGMGRTASLSVDGARALFRGLGEA</sequence>
<reference evidence="2" key="1">
    <citation type="journal article" date="2015" name="Proc. Natl. Acad. Sci. U.S.A.">
        <title>Networks of energetic and metabolic interactions define dynamics in microbial communities.</title>
        <authorList>
            <person name="Embree M."/>
            <person name="Liu J.K."/>
            <person name="Al-Bassam M.M."/>
            <person name="Zengler K."/>
        </authorList>
    </citation>
    <scope>NUCLEOTIDE SEQUENCE</scope>
</reference>
<feature type="compositionally biased region" description="Basic and acidic residues" evidence="1">
    <location>
        <begin position="393"/>
        <end position="408"/>
    </location>
</feature>
<feature type="region of interest" description="Disordered" evidence="1">
    <location>
        <begin position="388"/>
        <end position="410"/>
    </location>
</feature>
<dbReference type="AlphaFoldDB" id="A0A0W8G325"/>
<accession>A0A0W8G325</accession>